<reference evidence="1" key="1">
    <citation type="submission" date="2021-06" db="EMBL/GenBank/DDBJ databases">
        <authorList>
            <person name="Kallberg Y."/>
            <person name="Tangrot J."/>
            <person name="Rosling A."/>
        </authorList>
    </citation>
    <scope>NUCLEOTIDE SEQUENCE</scope>
    <source>
        <strain evidence="1">CL356</strain>
    </source>
</reference>
<dbReference type="Proteomes" id="UP000789525">
    <property type="component" value="Unassembled WGS sequence"/>
</dbReference>
<dbReference type="EMBL" id="CAJVPT010000583">
    <property type="protein sequence ID" value="CAG8447098.1"/>
    <property type="molecule type" value="Genomic_DNA"/>
</dbReference>
<name>A0ACA9K1K5_9GLOM</name>
<keyword evidence="2" id="KW-1185">Reference proteome</keyword>
<gene>
    <name evidence="1" type="ORF">ACOLOM_LOCUS575</name>
</gene>
<organism evidence="1 2">
    <name type="scientific">Acaulospora colombiana</name>
    <dbReference type="NCBI Taxonomy" id="27376"/>
    <lineage>
        <taxon>Eukaryota</taxon>
        <taxon>Fungi</taxon>
        <taxon>Fungi incertae sedis</taxon>
        <taxon>Mucoromycota</taxon>
        <taxon>Glomeromycotina</taxon>
        <taxon>Glomeromycetes</taxon>
        <taxon>Diversisporales</taxon>
        <taxon>Acaulosporaceae</taxon>
        <taxon>Acaulospora</taxon>
    </lineage>
</organism>
<evidence type="ECO:0000313" key="2">
    <source>
        <dbReference type="Proteomes" id="UP000789525"/>
    </source>
</evidence>
<evidence type="ECO:0000313" key="1">
    <source>
        <dbReference type="EMBL" id="CAG8447098.1"/>
    </source>
</evidence>
<accession>A0ACA9K1K5</accession>
<protein>
    <submittedName>
        <fullName evidence="1">15411_t:CDS:1</fullName>
    </submittedName>
</protein>
<sequence>MEFKNNEVETKYYDVDEDNSILSVKIPQDTVFNWTGEKIRGLSLFICLDISGTQFDSAFYSIITNLREVKNENLAIIFFTDGQNYGGDLEKGKENLATALAEAPFNTEVHSIGFTADHDAALLSWLTKCGKKEGNFQYVKSSIDIAETMKTTLELLEMSEKTFYIQIGDRNPIPVNFDEQGFGNVTLTGDSNKIDGQKVTVIKSIEDELPDKYELSAPRKIPEGGPESALMVIPFVQIDITRLSNEMINDKRDQEARRQKINEISELVNKYDEKINLILQNAFHTRSADRKDIIQKCMSVKHTIHQFKSVMSEALKGTLTNDKIASFNDIAYKNITKQRLKSRLDDRAVKNIDKMEEVEKKIKEVVDSLDFDQLESEETEENLRTLSCMITTDNYIEAMKEGECICLTLDVSRSQVAIADPSQIKVKKINQTFMSSGAFLDSVKFALGENAPEEVHGGFQYSLFGQSAIQGMARENITGVLPLYINERHWSIAREKMKPIMGYVTTLDIFGYTYSQITTVPFLVLAKAFSDTSSEFCRRQIKLIIDTCDAIYRESKYLRVDNKQSFEKYLESPLNRTIDVIPNNLVYLGHLLCALRCGDVTSQELEGWLKGGLIKYLIEEEIRRRLNKFTTIESGMNDVASILGIDKKEYIEDPVNQLKAEYEEYIRGMMDADKNSKIRYTTAIRRALAAAGADYDVKDPGQIKQDSGNVAEAPTIRAKLWNPETHQVPDSPVIKEVQNTFANVVETILRFNKIFESFITTGSTFESCLENSEFHFAKDQTSLTTSFFSQYSPKVRVATLLQSYKQRQNSERRDAILCEPIRYHEPFSEGTSDIIIETYFNEYVVANLNDRSSELIRAFNAEMDDALCVKFWKLDDEEQAAGLLLEDVKFRGRRFFGKAIKALQREGLALPKEKISMVIRGKWNGITLFSDKPNHPEDLERLARFVSNDEWHPSRRTTYRIIRAQRGQIPDVKWWIDLLPMHAKYLELQFDDELMKNLAKKRYEAAHGVTKK</sequence>
<comment type="caution">
    <text evidence="1">The sequence shown here is derived from an EMBL/GenBank/DDBJ whole genome shotgun (WGS) entry which is preliminary data.</text>
</comment>
<proteinExistence type="predicted"/>